<reference evidence="2" key="1">
    <citation type="journal article" date="2021" name="New Phytol.">
        <title>Evolutionary innovations through gain and loss of genes in the ectomycorrhizal Boletales.</title>
        <authorList>
            <person name="Wu G."/>
            <person name="Miyauchi S."/>
            <person name="Morin E."/>
            <person name="Kuo A."/>
            <person name="Drula E."/>
            <person name="Varga T."/>
            <person name="Kohler A."/>
            <person name="Feng B."/>
            <person name="Cao Y."/>
            <person name="Lipzen A."/>
            <person name="Daum C."/>
            <person name="Hundley H."/>
            <person name="Pangilinan J."/>
            <person name="Johnson J."/>
            <person name="Barry K."/>
            <person name="LaButti K."/>
            <person name="Ng V."/>
            <person name="Ahrendt S."/>
            <person name="Min B."/>
            <person name="Choi I.G."/>
            <person name="Park H."/>
            <person name="Plett J.M."/>
            <person name="Magnuson J."/>
            <person name="Spatafora J.W."/>
            <person name="Nagy L.G."/>
            <person name="Henrissat B."/>
            <person name="Grigoriev I.V."/>
            <person name="Yang Z.L."/>
            <person name="Xu J."/>
            <person name="Martin F.M."/>
        </authorList>
    </citation>
    <scope>NUCLEOTIDE SEQUENCE</scope>
    <source>
        <strain evidence="2">KKN 215</strain>
    </source>
</reference>
<evidence type="ECO:0000313" key="2">
    <source>
        <dbReference type="EMBL" id="KAH8089939.1"/>
    </source>
</evidence>
<dbReference type="OrthoDB" id="3055168at2759"/>
<keyword evidence="3" id="KW-1185">Reference proteome</keyword>
<feature type="compositionally biased region" description="Basic and acidic residues" evidence="1">
    <location>
        <begin position="74"/>
        <end position="86"/>
    </location>
</feature>
<feature type="region of interest" description="Disordered" evidence="1">
    <location>
        <begin position="73"/>
        <end position="145"/>
    </location>
</feature>
<feature type="compositionally biased region" description="Basic and acidic residues" evidence="1">
    <location>
        <begin position="101"/>
        <end position="124"/>
    </location>
</feature>
<sequence length="272" mass="30026">MTFGVLGGFIEGASDLTGGAIGLIHRTTDDTLDRTGLSAFIPPALHEVSDGTLGLLQRGVLDVGHTTGSVLKSFDQRPLHAHDKEIGGNIRKPPGSQTKGNHHDKGNNHGHSHSRDSHSRDSHSHSHSHSRSRSRSRSHSRDRDVPMCKWCKQEPRASNFDFCSMQCMSSAKSRGQSQRFTECRHCHASVDPRKHTMAECEAKQRRRSVVISIVSHPSVVEPQIIYRKASTDLRLRSQQEGISSGLHNRPDKRRVGSQVSEATSLNVLGFIT</sequence>
<dbReference type="Proteomes" id="UP000813824">
    <property type="component" value="Unassembled WGS sequence"/>
</dbReference>
<comment type="caution">
    <text evidence="2">The sequence shown here is derived from an EMBL/GenBank/DDBJ whole genome shotgun (WGS) entry which is preliminary data.</text>
</comment>
<evidence type="ECO:0000256" key="1">
    <source>
        <dbReference type="SAM" id="MobiDB-lite"/>
    </source>
</evidence>
<name>A0A8K0XLH4_9AGAR</name>
<protein>
    <submittedName>
        <fullName evidence="2">Uncharacterized protein</fullName>
    </submittedName>
</protein>
<organism evidence="2 3">
    <name type="scientific">Cristinia sonorae</name>
    <dbReference type="NCBI Taxonomy" id="1940300"/>
    <lineage>
        <taxon>Eukaryota</taxon>
        <taxon>Fungi</taxon>
        <taxon>Dikarya</taxon>
        <taxon>Basidiomycota</taxon>
        <taxon>Agaricomycotina</taxon>
        <taxon>Agaricomycetes</taxon>
        <taxon>Agaricomycetidae</taxon>
        <taxon>Agaricales</taxon>
        <taxon>Pleurotineae</taxon>
        <taxon>Stephanosporaceae</taxon>
        <taxon>Cristinia</taxon>
    </lineage>
</organism>
<dbReference type="AlphaFoldDB" id="A0A8K0XLH4"/>
<evidence type="ECO:0000313" key="3">
    <source>
        <dbReference type="Proteomes" id="UP000813824"/>
    </source>
</evidence>
<gene>
    <name evidence="2" type="ORF">BXZ70DRAFT_910012</name>
</gene>
<proteinExistence type="predicted"/>
<dbReference type="EMBL" id="JAEVFJ010000038">
    <property type="protein sequence ID" value="KAH8089939.1"/>
    <property type="molecule type" value="Genomic_DNA"/>
</dbReference>
<feature type="compositionally biased region" description="Basic residues" evidence="1">
    <location>
        <begin position="125"/>
        <end position="138"/>
    </location>
</feature>
<accession>A0A8K0XLH4</accession>